<dbReference type="STRING" id="84022.CACET_c36070"/>
<dbReference type="InterPro" id="IPR005484">
    <property type="entry name" value="Ribosomal_uL18_bac/plant/anim"/>
</dbReference>
<evidence type="ECO:0000256" key="2">
    <source>
        <dbReference type="ARBA" id="ARBA00022730"/>
    </source>
</evidence>
<dbReference type="Proteomes" id="UP000035704">
    <property type="component" value="Chromosome"/>
</dbReference>
<comment type="subunit">
    <text evidence="7">Part of the 50S ribosomal subunit; part of the 5S rRNA/L5/L18/L25 subcomplex. Contacts the 5S and 23S rRNAs.</text>
</comment>
<evidence type="ECO:0000256" key="7">
    <source>
        <dbReference type="HAMAP-Rule" id="MF_01337"/>
    </source>
</evidence>
<dbReference type="EMBL" id="CP009687">
    <property type="protein sequence ID" value="AKL97038.1"/>
    <property type="molecule type" value="Genomic_DNA"/>
</dbReference>
<reference evidence="8 9" key="1">
    <citation type="submission" date="2014-10" db="EMBL/GenBank/DDBJ databases">
        <title>Genome sequence of Clostridium aceticum DSM 1496.</title>
        <authorList>
            <person name="Poehlein A."/>
            <person name="Schiel-Bengelsdorf B."/>
            <person name="Gottschalk G."/>
            <person name="Duerre P."/>
            <person name="Daniel R."/>
        </authorList>
    </citation>
    <scope>NUCLEOTIDE SEQUENCE [LARGE SCALE GENOMIC DNA]</scope>
    <source>
        <strain evidence="8 9">DSM 1496</strain>
    </source>
</reference>
<keyword evidence="2 7" id="KW-0699">rRNA-binding</keyword>
<dbReference type="KEGG" id="cace:CACET_c36070"/>
<protein>
    <recommendedName>
        <fullName evidence="6 7">Large ribosomal subunit protein uL18</fullName>
    </recommendedName>
</protein>
<keyword evidence="5 7" id="KW-0687">Ribonucleoprotein</keyword>
<organism evidence="8 9">
    <name type="scientific">Clostridium aceticum</name>
    <dbReference type="NCBI Taxonomy" id="84022"/>
    <lineage>
        <taxon>Bacteria</taxon>
        <taxon>Bacillati</taxon>
        <taxon>Bacillota</taxon>
        <taxon>Clostridia</taxon>
        <taxon>Eubacteriales</taxon>
        <taxon>Clostridiaceae</taxon>
        <taxon>Clostridium</taxon>
    </lineage>
</organism>
<evidence type="ECO:0000256" key="6">
    <source>
        <dbReference type="ARBA" id="ARBA00035197"/>
    </source>
</evidence>
<dbReference type="AlphaFoldDB" id="A0A0D8I643"/>
<evidence type="ECO:0000256" key="4">
    <source>
        <dbReference type="ARBA" id="ARBA00022980"/>
    </source>
</evidence>
<dbReference type="PANTHER" id="PTHR12899">
    <property type="entry name" value="39S RIBOSOMAL PROTEIN L18, MITOCHONDRIAL"/>
    <property type="match status" value="1"/>
</dbReference>
<sequence length="122" mass="13546">MIKKVSKNLTRMKRHQRVRNKVSGTAKRPRLNVYRSLNNIYAQVINDENGQTLAAASTMDKEIKQQAEATGNQNAAKLVGQLVAKRALEKGITTVTFDRGGYIYHGRVKAMAEGAREAGLNF</sequence>
<dbReference type="PANTHER" id="PTHR12899:SF3">
    <property type="entry name" value="LARGE RIBOSOMAL SUBUNIT PROTEIN UL18M"/>
    <property type="match status" value="1"/>
</dbReference>
<dbReference type="Gene3D" id="3.30.420.100">
    <property type="match status" value="1"/>
</dbReference>
<dbReference type="Pfam" id="PF00861">
    <property type="entry name" value="Ribosomal_L18p"/>
    <property type="match status" value="1"/>
</dbReference>
<dbReference type="GO" id="GO:0022625">
    <property type="term" value="C:cytosolic large ribosomal subunit"/>
    <property type="evidence" value="ECO:0007669"/>
    <property type="project" value="TreeGrafter"/>
</dbReference>
<dbReference type="FunFam" id="3.30.420.100:FF:000001">
    <property type="entry name" value="50S ribosomal protein L18"/>
    <property type="match status" value="1"/>
</dbReference>
<keyword evidence="9" id="KW-1185">Reference proteome</keyword>
<keyword evidence="3 7" id="KW-0694">RNA-binding</keyword>
<evidence type="ECO:0000256" key="1">
    <source>
        <dbReference type="ARBA" id="ARBA00007116"/>
    </source>
</evidence>
<evidence type="ECO:0000256" key="5">
    <source>
        <dbReference type="ARBA" id="ARBA00023274"/>
    </source>
</evidence>
<keyword evidence="4 7" id="KW-0689">Ribosomal protein</keyword>
<dbReference type="HAMAP" id="MF_01337_B">
    <property type="entry name" value="Ribosomal_uL18_B"/>
    <property type="match status" value="1"/>
</dbReference>
<dbReference type="GO" id="GO:0003735">
    <property type="term" value="F:structural constituent of ribosome"/>
    <property type="evidence" value="ECO:0007669"/>
    <property type="project" value="InterPro"/>
</dbReference>
<proteinExistence type="inferred from homology"/>
<name>A0A0D8I643_9CLOT</name>
<dbReference type="GO" id="GO:0008097">
    <property type="term" value="F:5S rRNA binding"/>
    <property type="evidence" value="ECO:0007669"/>
    <property type="project" value="TreeGrafter"/>
</dbReference>
<accession>A0A0D8I643</accession>
<dbReference type="CDD" id="cd00432">
    <property type="entry name" value="Ribosomal_L18_L5e"/>
    <property type="match status" value="1"/>
</dbReference>
<evidence type="ECO:0000256" key="3">
    <source>
        <dbReference type="ARBA" id="ARBA00022884"/>
    </source>
</evidence>
<dbReference type="PATRIC" id="fig|84022.5.peg.2109"/>
<gene>
    <name evidence="7 8" type="primary">rplR</name>
    <name evidence="8" type="ORF">CACET_c36070</name>
</gene>
<dbReference type="NCBIfam" id="TIGR00060">
    <property type="entry name" value="L18_bact"/>
    <property type="match status" value="1"/>
</dbReference>
<evidence type="ECO:0000313" key="9">
    <source>
        <dbReference type="Proteomes" id="UP000035704"/>
    </source>
</evidence>
<dbReference type="OrthoDB" id="9810939at2"/>
<comment type="function">
    <text evidence="7">This is one of the proteins that bind and probably mediate the attachment of the 5S RNA into the large ribosomal subunit, where it forms part of the central protuberance.</text>
</comment>
<comment type="similarity">
    <text evidence="1 7">Belongs to the universal ribosomal protein uL18 family.</text>
</comment>
<dbReference type="RefSeq" id="WP_044826215.1">
    <property type="nucleotide sequence ID" value="NZ_CP009687.1"/>
</dbReference>
<evidence type="ECO:0000313" key="8">
    <source>
        <dbReference type="EMBL" id="AKL97038.1"/>
    </source>
</evidence>
<dbReference type="InterPro" id="IPR057268">
    <property type="entry name" value="Ribosomal_L18"/>
</dbReference>
<dbReference type="InterPro" id="IPR004389">
    <property type="entry name" value="Ribosomal_uL18_bac-type"/>
</dbReference>
<dbReference type="GO" id="GO:0006412">
    <property type="term" value="P:translation"/>
    <property type="evidence" value="ECO:0007669"/>
    <property type="project" value="UniProtKB-UniRule"/>
</dbReference>
<dbReference type="SUPFAM" id="SSF53137">
    <property type="entry name" value="Translational machinery components"/>
    <property type="match status" value="1"/>
</dbReference>